<name>A0A0N1N5D2_9HYPH</name>
<dbReference type="EMBL" id="LGSZ01000004">
    <property type="protein sequence ID" value="KPH83194.1"/>
    <property type="molecule type" value="Genomic_DNA"/>
</dbReference>
<dbReference type="PROSITE" id="PS51977">
    <property type="entry name" value="WGR"/>
    <property type="match status" value="1"/>
</dbReference>
<evidence type="ECO:0000259" key="1">
    <source>
        <dbReference type="PROSITE" id="PS51977"/>
    </source>
</evidence>
<dbReference type="CDD" id="cd07996">
    <property type="entry name" value="WGR_MMR_like"/>
    <property type="match status" value="1"/>
</dbReference>
<comment type="caution">
    <text evidence="2">The sequence shown here is derived from an EMBL/GenBank/DDBJ whole genome shotgun (WGS) entry which is preliminary data.</text>
</comment>
<dbReference type="InterPro" id="IPR008893">
    <property type="entry name" value="WGR_domain"/>
</dbReference>
<dbReference type="InterPro" id="IPR036930">
    <property type="entry name" value="WGR_dom_sf"/>
</dbReference>
<protein>
    <recommendedName>
        <fullName evidence="1">WGR domain-containing protein</fullName>
    </recommendedName>
</protein>
<feature type="domain" description="WGR" evidence="1">
    <location>
        <begin position="1"/>
        <end position="74"/>
    </location>
</feature>
<dbReference type="InterPro" id="IPR049809">
    <property type="entry name" value="YehF/YfeS-like_WGR"/>
</dbReference>
<proteinExistence type="predicted"/>
<dbReference type="OrthoDB" id="5801306at2"/>
<reference evidence="2 3" key="1">
    <citation type="submission" date="2015-07" db="EMBL/GenBank/DDBJ databases">
        <title>Whole genome sequencing of Bosea vaviloviae isolated from cave pool.</title>
        <authorList>
            <person name="Tan N.E.H."/>
            <person name="Lee Y.P."/>
            <person name="Gan H.M."/>
            <person name="Barton H."/>
            <person name="Savka M.A."/>
        </authorList>
    </citation>
    <scope>NUCLEOTIDE SEQUENCE [LARGE SCALE GENOMIC DNA]</scope>
    <source>
        <strain evidence="2 3">SD260</strain>
    </source>
</reference>
<dbReference type="Pfam" id="PF05406">
    <property type="entry name" value="WGR"/>
    <property type="match status" value="1"/>
</dbReference>
<dbReference type="SUPFAM" id="SSF142921">
    <property type="entry name" value="WGR domain-like"/>
    <property type="match status" value="1"/>
</dbReference>
<evidence type="ECO:0000313" key="2">
    <source>
        <dbReference type="EMBL" id="KPH83194.1"/>
    </source>
</evidence>
<organism evidence="2 3">
    <name type="scientific">Bosea vaviloviae</name>
    <dbReference type="NCBI Taxonomy" id="1526658"/>
    <lineage>
        <taxon>Bacteria</taxon>
        <taxon>Pseudomonadati</taxon>
        <taxon>Pseudomonadota</taxon>
        <taxon>Alphaproteobacteria</taxon>
        <taxon>Hyphomicrobiales</taxon>
        <taxon>Boseaceae</taxon>
        <taxon>Bosea</taxon>
    </lineage>
</organism>
<dbReference type="PATRIC" id="fig|1526658.3.peg.4317"/>
<dbReference type="AlphaFoldDB" id="A0A0N1N5D2"/>
<accession>A0A0N1N5D2</accession>
<keyword evidence="3" id="KW-1185">Reference proteome</keyword>
<dbReference type="Gene3D" id="2.20.140.10">
    <property type="entry name" value="WGR domain"/>
    <property type="match status" value="1"/>
</dbReference>
<dbReference type="Proteomes" id="UP000037822">
    <property type="component" value="Unassembled WGS sequence"/>
</dbReference>
<gene>
    <name evidence="2" type="ORF">AE618_00150</name>
</gene>
<sequence length="74" mass="8428">MLVLERRDEGCNMARFYVLAIEPTLFGDTALIRECGRIGANGRRRLDLHADHAAAAESLDVWLTRKVARGYRLR</sequence>
<evidence type="ECO:0000313" key="3">
    <source>
        <dbReference type="Proteomes" id="UP000037822"/>
    </source>
</evidence>